<dbReference type="EMBL" id="JADBEC010000003">
    <property type="protein sequence ID" value="MBE1509537.1"/>
    <property type="molecule type" value="Genomic_DNA"/>
</dbReference>
<keyword evidence="1" id="KW-0805">Transcription regulation</keyword>
<dbReference type="GO" id="GO:0003677">
    <property type="term" value="F:DNA binding"/>
    <property type="evidence" value="ECO:0007669"/>
    <property type="project" value="UniProtKB-KW"/>
</dbReference>
<dbReference type="SUPFAM" id="SSF46785">
    <property type="entry name" value="Winged helix' DNA-binding domain"/>
    <property type="match status" value="1"/>
</dbReference>
<dbReference type="InterPro" id="IPR000835">
    <property type="entry name" value="HTH_MarR-typ"/>
</dbReference>
<accession>A0ABR9J252</accession>
<dbReference type="RefSeq" id="WP_192733112.1">
    <property type="nucleotide sequence ID" value="NZ_BAAAVL010000008.1"/>
</dbReference>
<sequence length="176" mass="19819">METEDHVDRLRALWAEELPDLDTTPMSILGRIYRLSNLVRPSIEATFAEFDLDRGEFDVIATIRRAGPPYRMIPTELYSLLMISSGGLTHRLDRLEKSGLIRRERSAGDKRSFEVALTEEGIRRAEAAFREDMKRELGHLDGLDEDERRALAGLLRKLAGLLERAGEKGPAAADSV</sequence>
<keyword evidence="3" id="KW-0804">Transcription</keyword>
<gene>
    <name evidence="5" type="ORF">H4W29_006784</name>
</gene>
<evidence type="ECO:0000313" key="6">
    <source>
        <dbReference type="Proteomes" id="UP000620262"/>
    </source>
</evidence>
<evidence type="ECO:0000313" key="5">
    <source>
        <dbReference type="EMBL" id="MBE1509537.1"/>
    </source>
</evidence>
<protein>
    <submittedName>
        <fullName evidence="5">DNA-binding MarR family transcriptional regulator</fullName>
    </submittedName>
</protein>
<evidence type="ECO:0000259" key="4">
    <source>
        <dbReference type="PROSITE" id="PS50995"/>
    </source>
</evidence>
<dbReference type="Proteomes" id="UP000620262">
    <property type="component" value="Unassembled WGS sequence"/>
</dbReference>
<keyword evidence="6" id="KW-1185">Reference proteome</keyword>
<dbReference type="InterPro" id="IPR036390">
    <property type="entry name" value="WH_DNA-bd_sf"/>
</dbReference>
<feature type="domain" description="HTH marR-type" evidence="4">
    <location>
        <begin position="25"/>
        <end position="160"/>
    </location>
</feature>
<keyword evidence="2 5" id="KW-0238">DNA-binding</keyword>
<dbReference type="Gene3D" id="1.10.10.10">
    <property type="entry name" value="Winged helix-like DNA-binding domain superfamily/Winged helix DNA-binding domain"/>
    <property type="match status" value="1"/>
</dbReference>
<proteinExistence type="predicted"/>
<organism evidence="5 6">
    <name type="scientific">Rhizobium viscosum</name>
    <name type="common">Arthrobacter viscosus</name>
    <dbReference type="NCBI Taxonomy" id="1673"/>
    <lineage>
        <taxon>Bacteria</taxon>
        <taxon>Pseudomonadati</taxon>
        <taxon>Pseudomonadota</taxon>
        <taxon>Alphaproteobacteria</taxon>
        <taxon>Hyphomicrobiales</taxon>
        <taxon>Rhizobiaceae</taxon>
        <taxon>Rhizobium/Agrobacterium group</taxon>
        <taxon>Rhizobium</taxon>
    </lineage>
</organism>
<evidence type="ECO:0000256" key="3">
    <source>
        <dbReference type="ARBA" id="ARBA00023163"/>
    </source>
</evidence>
<comment type="caution">
    <text evidence="5">The sequence shown here is derived from an EMBL/GenBank/DDBJ whole genome shotgun (WGS) entry which is preliminary data.</text>
</comment>
<reference evidence="5 6" key="1">
    <citation type="submission" date="2020-10" db="EMBL/GenBank/DDBJ databases">
        <title>Sequencing the genomes of 1000 actinobacteria strains.</title>
        <authorList>
            <person name="Klenk H.-P."/>
        </authorList>
    </citation>
    <scope>NUCLEOTIDE SEQUENCE [LARGE SCALE GENOMIC DNA]</scope>
    <source>
        <strain evidence="5 6">DSM 7307</strain>
    </source>
</reference>
<dbReference type="PRINTS" id="PR00598">
    <property type="entry name" value="HTHMARR"/>
</dbReference>
<dbReference type="SMART" id="SM00347">
    <property type="entry name" value="HTH_MARR"/>
    <property type="match status" value="1"/>
</dbReference>
<dbReference type="Pfam" id="PF12802">
    <property type="entry name" value="MarR_2"/>
    <property type="match status" value="1"/>
</dbReference>
<name>A0ABR9J252_RHIVS</name>
<dbReference type="PROSITE" id="PS50995">
    <property type="entry name" value="HTH_MARR_2"/>
    <property type="match status" value="1"/>
</dbReference>
<evidence type="ECO:0000256" key="1">
    <source>
        <dbReference type="ARBA" id="ARBA00023015"/>
    </source>
</evidence>
<dbReference type="PANTHER" id="PTHR42756:SF1">
    <property type="entry name" value="TRANSCRIPTIONAL REPRESSOR OF EMRAB OPERON"/>
    <property type="match status" value="1"/>
</dbReference>
<dbReference type="InterPro" id="IPR036388">
    <property type="entry name" value="WH-like_DNA-bd_sf"/>
</dbReference>
<dbReference type="PANTHER" id="PTHR42756">
    <property type="entry name" value="TRANSCRIPTIONAL REGULATOR, MARR"/>
    <property type="match status" value="1"/>
</dbReference>
<evidence type="ECO:0000256" key="2">
    <source>
        <dbReference type="ARBA" id="ARBA00023125"/>
    </source>
</evidence>